<dbReference type="InterPro" id="IPR021390">
    <property type="entry name" value="DUF3025"/>
</dbReference>
<dbReference type="Pfam" id="PF11227">
    <property type="entry name" value="DUF3025"/>
    <property type="match status" value="1"/>
</dbReference>
<reference evidence="1 2" key="1">
    <citation type="submission" date="2015-05" db="EMBL/GenBank/DDBJ databases">
        <title>Genome sequencing and analysis of members of genus Stenotrophomonas.</title>
        <authorList>
            <person name="Patil P.P."/>
            <person name="Midha S."/>
            <person name="Patil P.B."/>
        </authorList>
    </citation>
    <scope>NUCLEOTIDE SEQUENCE [LARGE SCALE GENOMIC DNA]</scope>
    <source>
        <strain evidence="1 2">DSM 17805</strain>
    </source>
</reference>
<protein>
    <submittedName>
        <fullName evidence="1">Membrane protein</fullName>
    </submittedName>
</protein>
<proteinExistence type="predicted"/>
<dbReference type="STRING" id="266128.ABB25_03530"/>
<dbReference type="EMBL" id="LDJH01000006">
    <property type="protein sequence ID" value="KRG59624.1"/>
    <property type="molecule type" value="Genomic_DNA"/>
</dbReference>
<keyword evidence="2" id="KW-1185">Reference proteome</keyword>
<gene>
    <name evidence="1" type="ORF">ABB25_03530</name>
</gene>
<organism evidence="1 2">
    <name type="scientific">Stenotrophomonas koreensis</name>
    <dbReference type="NCBI Taxonomy" id="266128"/>
    <lineage>
        <taxon>Bacteria</taxon>
        <taxon>Pseudomonadati</taxon>
        <taxon>Pseudomonadota</taxon>
        <taxon>Gammaproteobacteria</taxon>
        <taxon>Lysobacterales</taxon>
        <taxon>Lysobacteraceae</taxon>
        <taxon>Stenotrophomonas</taxon>
    </lineage>
</organism>
<sequence>MSGQGSAPRRFVPPLRGEVEAECFDHPLLAPFGCWRALLEALQWPDMAALNAAVAVAGKWFVRQDEALLADGLHYEQRIAAGAIATREANWHDFFNALVWARYPAIKRALNARQCAAIAEVGTRQRNRAQQALTQFDESGLVVRVRDRALLAAWDAHDWRTLFVDQAAAWQRGEMAVAASVGHALLEQCLLPGRRIVGKALVVVASDDAAAITQVVQAISEGRVLQQAAELRPLPLAGIVGWHRQQDSGFYADADYFRPRRAGRVYPPPLRAQA</sequence>
<dbReference type="AlphaFoldDB" id="A0A0R0C3Z0"/>
<dbReference type="PATRIC" id="fig|266128.3.peg.2369"/>
<dbReference type="OrthoDB" id="5292474at2"/>
<evidence type="ECO:0000313" key="1">
    <source>
        <dbReference type="EMBL" id="KRG59624.1"/>
    </source>
</evidence>
<accession>A0A0R0C3Z0</accession>
<name>A0A0R0C3Z0_9GAMM</name>
<comment type="caution">
    <text evidence="1">The sequence shown here is derived from an EMBL/GenBank/DDBJ whole genome shotgun (WGS) entry which is preliminary data.</text>
</comment>
<dbReference type="Proteomes" id="UP000051254">
    <property type="component" value="Unassembled WGS sequence"/>
</dbReference>
<evidence type="ECO:0000313" key="2">
    <source>
        <dbReference type="Proteomes" id="UP000051254"/>
    </source>
</evidence>
<dbReference type="RefSeq" id="WP_057663782.1">
    <property type="nucleotide sequence ID" value="NZ_LDJH01000006.1"/>
</dbReference>